<reference evidence="2" key="1">
    <citation type="journal article" date="2023" name="Front. Plant Sci.">
        <title>Chromosomal-level genome assembly of Melastoma candidum provides insights into trichome evolution.</title>
        <authorList>
            <person name="Zhong Y."/>
            <person name="Wu W."/>
            <person name="Sun C."/>
            <person name="Zou P."/>
            <person name="Liu Y."/>
            <person name="Dai S."/>
            <person name="Zhou R."/>
        </authorList>
    </citation>
    <scope>NUCLEOTIDE SEQUENCE [LARGE SCALE GENOMIC DNA]</scope>
</reference>
<dbReference type="Proteomes" id="UP001057402">
    <property type="component" value="Chromosome 7"/>
</dbReference>
<accession>A0ACB9NTL3</accession>
<comment type="caution">
    <text evidence="1">The sequence shown here is derived from an EMBL/GenBank/DDBJ whole genome shotgun (WGS) entry which is preliminary data.</text>
</comment>
<protein>
    <submittedName>
        <fullName evidence="1">Uncharacterized protein</fullName>
    </submittedName>
</protein>
<evidence type="ECO:0000313" key="2">
    <source>
        <dbReference type="Proteomes" id="UP001057402"/>
    </source>
</evidence>
<proteinExistence type="predicted"/>
<dbReference type="EMBL" id="CM042886">
    <property type="protein sequence ID" value="KAI4339498.1"/>
    <property type="molecule type" value="Genomic_DNA"/>
</dbReference>
<organism evidence="1 2">
    <name type="scientific">Melastoma candidum</name>
    <dbReference type="NCBI Taxonomy" id="119954"/>
    <lineage>
        <taxon>Eukaryota</taxon>
        <taxon>Viridiplantae</taxon>
        <taxon>Streptophyta</taxon>
        <taxon>Embryophyta</taxon>
        <taxon>Tracheophyta</taxon>
        <taxon>Spermatophyta</taxon>
        <taxon>Magnoliopsida</taxon>
        <taxon>eudicotyledons</taxon>
        <taxon>Gunneridae</taxon>
        <taxon>Pentapetalae</taxon>
        <taxon>rosids</taxon>
        <taxon>malvids</taxon>
        <taxon>Myrtales</taxon>
        <taxon>Melastomataceae</taxon>
        <taxon>Melastomatoideae</taxon>
        <taxon>Melastomateae</taxon>
        <taxon>Melastoma</taxon>
    </lineage>
</organism>
<evidence type="ECO:0000313" key="1">
    <source>
        <dbReference type="EMBL" id="KAI4339498.1"/>
    </source>
</evidence>
<gene>
    <name evidence="1" type="ORF">MLD38_024438</name>
</gene>
<sequence length="81" mass="9120">MLDPSKLGEESGASINRIESVRQRVMSFLEDEFRCHSMSASMLNLIQPTMRRKMQTESGDTADNEADSQGFPPNVVLIMKE</sequence>
<keyword evidence="2" id="KW-1185">Reference proteome</keyword>
<name>A0ACB9NTL3_9MYRT</name>